<dbReference type="AlphaFoldDB" id="A0A2P2Q621"/>
<dbReference type="InterPro" id="IPR002885">
    <property type="entry name" value="PPR_rpt"/>
</dbReference>
<sequence length="693" mass="78134">MEGALSPPFPLYLRITPPKPVYNSKCGKQFLKFKASARSQHHPVHHSKKRASFAANYSTKKRWRPPPFLEKDAFPSSLPIHTKNPRAIYKDIQRFARNDKLEKALIIMDYVEQQGIPVNPTTFSALIAACIRSKSLTFAKQIHTHIRINGLENNEFLRTKLVHMYTSCGSFEDAQQVFDRCTCTSVYPWNALLRGTVIWGSKRYHYALLAFSEMRALGVELNEYTFSNVVKSFAGASVVEEGFKTHALLIKNGMIGSSKLVTSLIDMYFKCSKISHARKLFEEMPERDIVVWGAMIAGLAHNGHQCEALDYVRQMVSEGISPNSVILTTILPAIGEVWAKKLGQEVHGYILKIDNYSKQLPIRTGLIDMYCKCGDMGSGRQVFYDSLERNVISWTALMSGYISNGRLEQALRSLIWMQQEGIRPDVVTIATVIPVCIELRALKHGKEIHGYALKNLFLPNVSITTSLIKMYSNCGVLQYSVNLFNGLEKRNVIAWTAMIDSLVEHGYINEACHVFRSMQLSKSRPDSVTVARMLHGCSQTKALKLGKEIHGHILKKNYDPFPYVSAEIIKMYGKCGLIHKANSVFNAIPEKGSMLWTAIIETRGCNNLWRDAITLFYEMISDGSTPNHFTFKVVLSICDQAGFVDDACQIFKLMSQTYKFEASDECSSLVIGLLTRSGRTEEAQKFTEMSSLK</sequence>
<dbReference type="InterPro" id="IPR011990">
    <property type="entry name" value="TPR-like_helical_dom_sf"/>
</dbReference>
<feature type="repeat" description="PPR" evidence="2">
    <location>
        <begin position="491"/>
        <end position="525"/>
    </location>
</feature>
<feature type="repeat" description="PPR" evidence="2">
    <location>
        <begin position="288"/>
        <end position="322"/>
    </location>
</feature>
<dbReference type="PROSITE" id="PS51375">
    <property type="entry name" value="PPR"/>
    <property type="match status" value="3"/>
</dbReference>
<dbReference type="PANTHER" id="PTHR24015">
    <property type="entry name" value="OS07G0578800 PROTEIN-RELATED"/>
    <property type="match status" value="1"/>
</dbReference>
<dbReference type="FunFam" id="1.25.40.10:FF:000344">
    <property type="entry name" value="Pentatricopeptide repeat-containing protein"/>
    <property type="match status" value="1"/>
</dbReference>
<dbReference type="GO" id="GO:0003723">
    <property type="term" value="F:RNA binding"/>
    <property type="evidence" value="ECO:0007669"/>
    <property type="project" value="InterPro"/>
</dbReference>
<accession>A0A2P2Q621</accession>
<dbReference type="FunFam" id="1.25.40.10:FF:000073">
    <property type="entry name" value="Pentatricopeptide repeat-containing protein chloroplastic"/>
    <property type="match status" value="1"/>
</dbReference>
<dbReference type="NCBIfam" id="TIGR00756">
    <property type="entry name" value="PPR"/>
    <property type="match status" value="3"/>
</dbReference>
<dbReference type="Gene3D" id="1.25.40.10">
    <property type="entry name" value="Tetratricopeptide repeat domain"/>
    <property type="match status" value="5"/>
</dbReference>
<organism evidence="3">
    <name type="scientific">Rhizophora mucronata</name>
    <name type="common">Asiatic mangrove</name>
    <dbReference type="NCBI Taxonomy" id="61149"/>
    <lineage>
        <taxon>Eukaryota</taxon>
        <taxon>Viridiplantae</taxon>
        <taxon>Streptophyta</taxon>
        <taxon>Embryophyta</taxon>
        <taxon>Tracheophyta</taxon>
        <taxon>Spermatophyta</taxon>
        <taxon>Magnoliopsida</taxon>
        <taxon>eudicotyledons</taxon>
        <taxon>Gunneridae</taxon>
        <taxon>Pentapetalae</taxon>
        <taxon>rosids</taxon>
        <taxon>fabids</taxon>
        <taxon>Malpighiales</taxon>
        <taxon>Rhizophoraceae</taxon>
        <taxon>Rhizophora</taxon>
    </lineage>
</organism>
<evidence type="ECO:0000313" key="3">
    <source>
        <dbReference type="EMBL" id="MBX62427.1"/>
    </source>
</evidence>
<reference evidence="3" key="1">
    <citation type="submission" date="2018-02" db="EMBL/GenBank/DDBJ databases">
        <title>Rhizophora mucronata_Transcriptome.</title>
        <authorList>
            <person name="Meera S.P."/>
            <person name="Sreeshan A."/>
            <person name="Augustine A."/>
        </authorList>
    </citation>
    <scope>NUCLEOTIDE SEQUENCE</scope>
    <source>
        <tissue evidence="3">Leaf</tissue>
    </source>
</reference>
<dbReference type="GO" id="GO:0009451">
    <property type="term" value="P:RNA modification"/>
    <property type="evidence" value="ECO:0007669"/>
    <property type="project" value="InterPro"/>
</dbReference>
<dbReference type="Pfam" id="PF01535">
    <property type="entry name" value="PPR"/>
    <property type="match status" value="3"/>
</dbReference>
<name>A0A2P2Q621_RHIMU</name>
<keyword evidence="1" id="KW-0677">Repeat</keyword>
<dbReference type="PANTHER" id="PTHR24015:SF755">
    <property type="entry name" value="PENTACOTRIPEPTIDE-REPEAT REGION OF PRORP DOMAIN-CONTAINING PROTEIN"/>
    <property type="match status" value="1"/>
</dbReference>
<protein>
    <submittedName>
        <fullName evidence="3">Pentatricopeptide repeat-containing family protein</fullName>
    </submittedName>
</protein>
<dbReference type="InterPro" id="IPR046960">
    <property type="entry name" value="PPR_At4g14850-like_plant"/>
</dbReference>
<dbReference type="FunFam" id="1.25.40.10:FF:001058">
    <property type="entry name" value="Pentatricopeptide repeat-containing protein chloroplastic"/>
    <property type="match status" value="1"/>
</dbReference>
<evidence type="ECO:0000256" key="2">
    <source>
        <dbReference type="PROSITE-ProRule" id="PRU00708"/>
    </source>
</evidence>
<dbReference type="Pfam" id="PF13041">
    <property type="entry name" value="PPR_2"/>
    <property type="match status" value="2"/>
</dbReference>
<feature type="repeat" description="PPR" evidence="2">
    <location>
        <begin position="390"/>
        <end position="424"/>
    </location>
</feature>
<proteinExistence type="predicted"/>
<dbReference type="EMBL" id="GGEC01081943">
    <property type="protein sequence ID" value="MBX62427.1"/>
    <property type="molecule type" value="Transcribed_RNA"/>
</dbReference>
<evidence type="ECO:0000256" key="1">
    <source>
        <dbReference type="ARBA" id="ARBA00022737"/>
    </source>
</evidence>